<dbReference type="InterPro" id="IPR008984">
    <property type="entry name" value="SMAD_FHA_dom_sf"/>
</dbReference>
<dbReference type="InterPro" id="IPR050923">
    <property type="entry name" value="Cell_Proc_Reg/RNA_Proc"/>
</dbReference>
<protein>
    <submittedName>
        <fullName evidence="3">Type III secretion system (T3SS) inner membrane Yop/YscD-like protein</fullName>
    </submittedName>
</protein>
<dbReference type="PROSITE" id="PS50006">
    <property type="entry name" value="FHA_DOMAIN"/>
    <property type="match status" value="1"/>
</dbReference>
<evidence type="ECO:0000313" key="3">
    <source>
        <dbReference type="EMBL" id="PZW25428.1"/>
    </source>
</evidence>
<keyword evidence="4" id="KW-1185">Reference proteome</keyword>
<proteinExistence type="predicted"/>
<name>A0A326U2B6_THEHA</name>
<dbReference type="InterPro" id="IPR000253">
    <property type="entry name" value="FHA_dom"/>
</dbReference>
<evidence type="ECO:0000259" key="2">
    <source>
        <dbReference type="PROSITE" id="PS50006"/>
    </source>
</evidence>
<feature type="domain" description="FHA" evidence="2">
    <location>
        <begin position="112"/>
        <end position="162"/>
    </location>
</feature>
<accession>A0A326U2B6</accession>
<feature type="region of interest" description="Disordered" evidence="1">
    <location>
        <begin position="1"/>
        <end position="67"/>
    </location>
</feature>
<dbReference type="SMART" id="SM00240">
    <property type="entry name" value="FHA"/>
    <property type="match status" value="1"/>
</dbReference>
<dbReference type="Pfam" id="PF00498">
    <property type="entry name" value="FHA"/>
    <property type="match status" value="1"/>
</dbReference>
<reference evidence="3 4" key="1">
    <citation type="submission" date="2018-06" db="EMBL/GenBank/DDBJ databases">
        <title>Genomic Encyclopedia of Archaeal and Bacterial Type Strains, Phase II (KMG-II): from individual species to whole genera.</title>
        <authorList>
            <person name="Goeker M."/>
        </authorList>
    </citation>
    <scope>NUCLEOTIDE SEQUENCE [LARGE SCALE GENOMIC DNA]</scope>
    <source>
        <strain evidence="3 4">ATCC BAA-1881</strain>
    </source>
</reference>
<evidence type="ECO:0000256" key="1">
    <source>
        <dbReference type="SAM" id="MobiDB-lite"/>
    </source>
</evidence>
<dbReference type="EMBL" id="QKUF01000018">
    <property type="protein sequence ID" value="PZW25428.1"/>
    <property type="molecule type" value="Genomic_DNA"/>
</dbReference>
<feature type="compositionally biased region" description="Low complexity" evidence="1">
    <location>
        <begin position="37"/>
        <end position="58"/>
    </location>
</feature>
<gene>
    <name evidence="3" type="ORF">EI42_04272</name>
</gene>
<dbReference type="CDD" id="cd00060">
    <property type="entry name" value="FHA"/>
    <property type="match status" value="1"/>
</dbReference>
<organism evidence="3 4">
    <name type="scientific">Thermosporothrix hazakensis</name>
    <dbReference type="NCBI Taxonomy" id="644383"/>
    <lineage>
        <taxon>Bacteria</taxon>
        <taxon>Bacillati</taxon>
        <taxon>Chloroflexota</taxon>
        <taxon>Ktedonobacteria</taxon>
        <taxon>Ktedonobacterales</taxon>
        <taxon>Thermosporotrichaceae</taxon>
        <taxon>Thermosporothrix</taxon>
    </lineage>
</organism>
<comment type="caution">
    <text evidence="3">The sequence shown here is derived from an EMBL/GenBank/DDBJ whole genome shotgun (WGS) entry which is preliminary data.</text>
</comment>
<evidence type="ECO:0000313" key="4">
    <source>
        <dbReference type="Proteomes" id="UP000248806"/>
    </source>
</evidence>
<sequence length="188" mass="20457">MQQSAPTVFAGGGNNAAGGWNQQPQQFGATPAPASEQQWGAPQQYQQQNAPWQPQQGGFNTPMGGDPTVFASENDADKTVLRSQNPVAGIGYVRVKKGKDEGRVYEIRKESLSIGRSRESDIFLEDLAVSRLHASLVNLGNGNYALKDEGSANGTKVNDQLVNKYQTYQLKEGDEIQLGQTVLVFSRR</sequence>
<dbReference type="AlphaFoldDB" id="A0A326U2B6"/>
<dbReference type="PANTHER" id="PTHR23308">
    <property type="entry name" value="NUCLEAR INHIBITOR OF PROTEIN PHOSPHATASE-1"/>
    <property type="match status" value="1"/>
</dbReference>
<dbReference type="Gene3D" id="2.60.200.20">
    <property type="match status" value="1"/>
</dbReference>
<dbReference type="Proteomes" id="UP000248806">
    <property type="component" value="Unassembled WGS sequence"/>
</dbReference>
<dbReference type="SUPFAM" id="SSF49879">
    <property type="entry name" value="SMAD/FHA domain"/>
    <property type="match status" value="1"/>
</dbReference>